<comment type="caution">
    <text evidence="1">The sequence shown here is derived from an EMBL/GenBank/DDBJ whole genome shotgun (WGS) entry which is preliminary data.</text>
</comment>
<accession>A0ABP9Y7B4</accession>
<organism evidence="1 2">
    <name type="scientific">Helicostylum pulchrum</name>
    <dbReference type="NCBI Taxonomy" id="562976"/>
    <lineage>
        <taxon>Eukaryota</taxon>
        <taxon>Fungi</taxon>
        <taxon>Fungi incertae sedis</taxon>
        <taxon>Mucoromycota</taxon>
        <taxon>Mucoromycotina</taxon>
        <taxon>Mucoromycetes</taxon>
        <taxon>Mucorales</taxon>
        <taxon>Mucorineae</taxon>
        <taxon>Mucoraceae</taxon>
        <taxon>Helicostylum</taxon>
    </lineage>
</organism>
<gene>
    <name evidence="1" type="ORF">HPULCUR_007943</name>
</gene>
<sequence>MTFNELDSVPTFQRNISIQSVIDYIYAGSDIQHMIIDSAIEHIKPQWSDHALLSVKFSLGDYQVGPGLWRGSLTTDMSPDLSPQLKREAVKTSKKQVIKSFGIKYVSWRTLTLRQLDPNAENICTSDPDLMNSFAQQYYQMLYSIDTVEPTEIINYLDDINFDRVLPAHEAESLEAENFPNELMAQTNRVKKSSSPGVDGLGYPFLALLFRMPCLKQIVLDVYNDALKGIIPSSWQDIRVHSLLNA</sequence>
<dbReference type="Proteomes" id="UP001476247">
    <property type="component" value="Unassembled WGS sequence"/>
</dbReference>
<name>A0ABP9Y7B4_9FUNG</name>
<reference evidence="1 2" key="1">
    <citation type="submission" date="2024-04" db="EMBL/GenBank/DDBJ databases">
        <title>genome sequences of Mucor flavus KT1a and Helicostylum pulchrum KT1b strains isolation_sourced from the surface of a dry-aged beef.</title>
        <authorList>
            <person name="Toyotome T."/>
            <person name="Hosono M."/>
            <person name="Torimaru M."/>
            <person name="Fukuda K."/>
            <person name="Mikami N."/>
        </authorList>
    </citation>
    <scope>NUCLEOTIDE SEQUENCE [LARGE SCALE GENOMIC DNA]</scope>
    <source>
        <strain evidence="1 2">KT1b</strain>
    </source>
</reference>
<keyword evidence="2" id="KW-1185">Reference proteome</keyword>
<dbReference type="EMBL" id="BAABUJ010000023">
    <property type="protein sequence ID" value="GAA5802478.1"/>
    <property type="molecule type" value="Genomic_DNA"/>
</dbReference>
<proteinExistence type="predicted"/>
<evidence type="ECO:0000313" key="1">
    <source>
        <dbReference type="EMBL" id="GAA5802478.1"/>
    </source>
</evidence>
<protein>
    <submittedName>
        <fullName evidence="1">Uncharacterized protein</fullName>
    </submittedName>
</protein>
<evidence type="ECO:0000313" key="2">
    <source>
        <dbReference type="Proteomes" id="UP001476247"/>
    </source>
</evidence>